<proteinExistence type="predicted"/>
<dbReference type="AlphaFoldDB" id="A0A8S1M7Z6"/>
<keyword evidence="3" id="KW-1185">Reference proteome</keyword>
<keyword evidence="1" id="KW-0472">Membrane</keyword>
<keyword evidence="1" id="KW-0812">Transmembrane</keyword>
<keyword evidence="1" id="KW-1133">Transmembrane helix</keyword>
<evidence type="ECO:0000313" key="2">
    <source>
        <dbReference type="EMBL" id="CAD8073961.1"/>
    </source>
</evidence>
<feature type="transmembrane region" description="Helical" evidence="1">
    <location>
        <begin position="6"/>
        <end position="24"/>
    </location>
</feature>
<gene>
    <name evidence="2" type="ORF">PPRIM_AZ9-3.1.T0520009</name>
</gene>
<reference evidence="2" key="1">
    <citation type="submission" date="2021-01" db="EMBL/GenBank/DDBJ databases">
        <authorList>
            <consortium name="Genoscope - CEA"/>
            <person name="William W."/>
        </authorList>
    </citation>
    <scope>NUCLEOTIDE SEQUENCE</scope>
</reference>
<dbReference type="Proteomes" id="UP000688137">
    <property type="component" value="Unassembled WGS sequence"/>
</dbReference>
<protein>
    <submittedName>
        <fullName evidence="2">Uncharacterized protein</fullName>
    </submittedName>
</protein>
<evidence type="ECO:0000313" key="3">
    <source>
        <dbReference type="Proteomes" id="UP000688137"/>
    </source>
</evidence>
<sequence>MEQYIFCYHLLLINISIIIINEICKNKIQDILNSILKILFPIIIISKMFLRHLFLNIGILEQKYLLDVQLINAQKNKRRELIQMFLWSRGIFKESMNLFKLQLQNEAIMNKRIKRLRVFRILQFGAFLQLADEQYQAMQPQIKADDDISFFKSNSTIYFLGVDLFYYMKDKDNFKKCSVEILGLFGNIVAQPDKYDYELLYGIP</sequence>
<dbReference type="EMBL" id="CAJJDM010000052">
    <property type="protein sequence ID" value="CAD8073961.1"/>
    <property type="molecule type" value="Genomic_DNA"/>
</dbReference>
<organism evidence="2 3">
    <name type="scientific">Paramecium primaurelia</name>
    <dbReference type="NCBI Taxonomy" id="5886"/>
    <lineage>
        <taxon>Eukaryota</taxon>
        <taxon>Sar</taxon>
        <taxon>Alveolata</taxon>
        <taxon>Ciliophora</taxon>
        <taxon>Intramacronucleata</taxon>
        <taxon>Oligohymenophorea</taxon>
        <taxon>Peniculida</taxon>
        <taxon>Parameciidae</taxon>
        <taxon>Paramecium</taxon>
    </lineage>
</organism>
<accession>A0A8S1M7Z6</accession>
<evidence type="ECO:0000256" key="1">
    <source>
        <dbReference type="SAM" id="Phobius"/>
    </source>
</evidence>
<name>A0A8S1M7Z6_PARPR</name>
<comment type="caution">
    <text evidence="2">The sequence shown here is derived from an EMBL/GenBank/DDBJ whole genome shotgun (WGS) entry which is preliminary data.</text>
</comment>
<feature type="transmembrane region" description="Helical" evidence="1">
    <location>
        <begin position="31"/>
        <end position="50"/>
    </location>
</feature>